<dbReference type="SMART" id="SM00347">
    <property type="entry name" value="HTH_MARR"/>
    <property type="match status" value="1"/>
</dbReference>
<organism evidence="7 8">
    <name type="scientific">Arcobacter venerupis</name>
    <dbReference type="NCBI Taxonomy" id="1054033"/>
    <lineage>
        <taxon>Bacteria</taxon>
        <taxon>Pseudomonadati</taxon>
        <taxon>Campylobacterota</taxon>
        <taxon>Epsilonproteobacteria</taxon>
        <taxon>Campylobacterales</taxon>
        <taxon>Arcobacteraceae</taxon>
        <taxon>Arcobacter</taxon>
    </lineage>
</organism>
<dbReference type="EMBL" id="CP053840">
    <property type="protein sequence ID" value="QKF67677.1"/>
    <property type="molecule type" value="Genomic_DNA"/>
</dbReference>
<dbReference type="PRINTS" id="PR00598">
    <property type="entry name" value="HTHMARR"/>
</dbReference>
<evidence type="ECO:0000256" key="4">
    <source>
        <dbReference type="ARBA" id="ARBA00023125"/>
    </source>
</evidence>
<keyword evidence="3" id="KW-0805">Transcription regulation</keyword>
<dbReference type="PANTHER" id="PTHR33164:SF5">
    <property type="entry name" value="ORGANIC HYDROPEROXIDE RESISTANCE TRANSCRIPTIONAL REGULATOR"/>
    <property type="match status" value="1"/>
</dbReference>
<evidence type="ECO:0000256" key="2">
    <source>
        <dbReference type="ARBA" id="ARBA00022490"/>
    </source>
</evidence>
<dbReference type="GO" id="GO:0006950">
    <property type="term" value="P:response to stress"/>
    <property type="evidence" value="ECO:0007669"/>
    <property type="project" value="TreeGrafter"/>
</dbReference>
<keyword evidence="2" id="KW-0963">Cytoplasm</keyword>
<dbReference type="InterPro" id="IPR055166">
    <property type="entry name" value="Transc_reg_Sar_Rot_HTH"/>
</dbReference>
<dbReference type="InterPro" id="IPR039422">
    <property type="entry name" value="MarR/SlyA-like"/>
</dbReference>
<dbReference type="AlphaFoldDB" id="A0AAE7BCB8"/>
<feature type="domain" description="HTH marR-type" evidence="6">
    <location>
        <begin position="21"/>
        <end position="161"/>
    </location>
</feature>
<keyword evidence="8" id="KW-1185">Reference proteome</keyword>
<dbReference type="SUPFAM" id="SSF46785">
    <property type="entry name" value="Winged helix' DNA-binding domain"/>
    <property type="match status" value="1"/>
</dbReference>
<dbReference type="InterPro" id="IPR036390">
    <property type="entry name" value="WH_DNA-bd_sf"/>
</dbReference>
<keyword evidence="5" id="KW-0804">Transcription</keyword>
<dbReference type="PROSITE" id="PS50995">
    <property type="entry name" value="HTH_MARR_2"/>
    <property type="match status" value="1"/>
</dbReference>
<evidence type="ECO:0000256" key="5">
    <source>
        <dbReference type="ARBA" id="ARBA00023163"/>
    </source>
</evidence>
<dbReference type="Proteomes" id="UP000503482">
    <property type="component" value="Chromosome"/>
</dbReference>
<evidence type="ECO:0000256" key="1">
    <source>
        <dbReference type="ARBA" id="ARBA00004496"/>
    </source>
</evidence>
<keyword evidence="4" id="KW-0238">DNA-binding</keyword>
<evidence type="ECO:0000256" key="3">
    <source>
        <dbReference type="ARBA" id="ARBA00023015"/>
    </source>
</evidence>
<gene>
    <name evidence="7" type="ORF">AVENP_2149</name>
</gene>
<dbReference type="KEGG" id="avp:AVENP_2149"/>
<dbReference type="InterPro" id="IPR000835">
    <property type="entry name" value="HTH_MarR-typ"/>
</dbReference>
<dbReference type="Pfam" id="PF22381">
    <property type="entry name" value="Staph_reg_Sar_Rot"/>
    <property type="match status" value="1"/>
</dbReference>
<evidence type="ECO:0000313" key="8">
    <source>
        <dbReference type="Proteomes" id="UP000503482"/>
    </source>
</evidence>
<evidence type="ECO:0000313" key="7">
    <source>
        <dbReference type="EMBL" id="QKF67677.1"/>
    </source>
</evidence>
<protein>
    <submittedName>
        <fullName evidence="7">Transcriptional regulator, MarR family</fullName>
    </submittedName>
</protein>
<accession>A0AAE7BCB8</accession>
<dbReference type="GO" id="GO:0005737">
    <property type="term" value="C:cytoplasm"/>
    <property type="evidence" value="ECO:0007669"/>
    <property type="project" value="UniProtKB-SubCell"/>
</dbReference>
<sequence length="161" mass="18961">MNKQELETKIQRVRERSPETYNDVLHVVVPFYMYHQKLYRGTTKIQEEKYNISNSELDVMRCLLMSNNADNVLSPTKIYEKLIFTSGAITKVLKKLEEKAYVIRINNQYDKRSSLVQLTPLGYEVCKNALIDVFAFEEECFSKLTKEEMKIYEDLTLKLLS</sequence>
<evidence type="ECO:0000259" key="6">
    <source>
        <dbReference type="PROSITE" id="PS50995"/>
    </source>
</evidence>
<name>A0AAE7BCB8_9BACT</name>
<dbReference type="InterPro" id="IPR036388">
    <property type="entry name" value="WH-like_DNA-bd_sf"/>
</dbReference>
<comment type="subcellular location">
    <subcellularLocation>
        <location evidence="1">Cytoplasm</location>
    </subcellularLocation>
</comment>
<dbReference type="PANTHER" id="PTHR33164">
    <property type="entry name" value="TRANSCRIPTIONAL REGULATOR, MARR FAMILY"/>
    <property type="match status" value="1"/>
</dbReference>
<dbReference type="GO" id="GO:0003677">
    <property type="term" value="F:DNA binding"/>
    <property type="evidence" value="ECO:0007669"/>
    <property type="project" value="UniProtKB-KW"/>
</dbReference>
<reference evidence="7 8" key="1">
    <citation type="submission" date="2020-05" db="EMBL/GenBank/DDBJ databases">
        <title>Complete genome sequencing of Campylobacter and Arcobacter type strains.</title>
        <authorList>
            <person name="Miller W.G."/>
            <person name="Yee E."/>
        </authorList>
    </citation>
    <scope>NUCLEOTIDE SEQUENCE [LARGE SCALE GENOMIC DNA]</scope>
    <source>
        <strain evidence="7 8">LMG 26156</strain>
    </source>
</reference>
<proteinExistence type="predicted"/>
<dbReference type="RefSeq" id="WP_128359418.1">
    <property type="nucleotide sequence ID" value="NZ_CP053840.1"/>
</dbReference>
<dbReference type="GO" id="GO:0003700">
    <property type="term" value="F:DNA-binding transcription factor activity"/>
    <property type="evidence" value="ECO:0007669"/>
    <property type="project" value="InterPro"/>
</dbReference>
<dbReference type="Gene3D" id="1.10.10.10">
    <property type="entry name" value="Winged helix-like DNA-binding domain superfamily/Winged helix DNA-binding domain"/>
    <property type="match status" value="1"/>
</dbReference>